<dbReference type="EMBL" id="AQFT01000153">
    <property type="protein sequence ID" value="EMZ20050.1"/>
    <property type="molecule type" value="Genomic_DNA"/>
</dbReference>
<accession>N2A200</accession>
<protein>
    <recommendedName>
        <fullName evidence="3">SHOCT domain-containing protein</fullName>
    </recommendedName>
</protein>
<dbReference type="eggNOG" id="ENOG5034B3A">
    <property type="taxonomic scope" value="Bacteria"/>
</dbReference>
<organism evidence="1 2">
    <name type="scientific">Eubacterium plexicaudatum ASF492</name>
    <dbReference type="NCBI Taxonomy" id="1235802"/>
    <lineage>
        <taxon>Bacteria</taxon>
        <taxon>Bacillati</taxon>
        <taxon>Bacillota</taxon>
        <taxon>Clostridia</taxon>
        <taxon>Eubacteriales</taxon>
        <taxon>Eubacteriaceae</taxon>
        <taxon>Eubacterium</taxon>
    </lineage>
</organism>
<keyword evidence="2" id="KW-1185">Reference proteome</keyword>
<evidence type="ECO:0008006" key="3">
    <source>
        <dbReference type="Google" id="ProtNLM"/>
    </source>
</evidence>
<dbReference type="AlphaFoldDB" id="N2A200"/>
<reference evidence="1 2" key="1">
    <citation type="journal article" date="2014" name="Genome Announc.">
        <title>Draft genome sequences of the altered schaedler flora, a defined bacterial community from gnotobiotic mice.</title>
        <authorList>
            <person name="Wannemuehler M.J."/>
            <person name="Overstreet A.M."/>
            <person name="Ward D.V."/>
            <person name="Phillips G.J."/>
        </authorList>
    </citation>
    <scope>NUCLEOTIDE SEQUENCE [LARGE SCALE GENOMIC DNA]</scope>
    <source>
        <strain evidence="1 2">ASF492</strain>
    </source>
</reference>
<name>N2A200_9FIRM</name>
<dbReference type="OrthoDB" id="9871059at2"/>
<dbReference type="PATRIC" id="fig|1235802.3.peg.5515"/>
<evidence type="ECO:0000313" key="1">
    <source>
        <dbReference type="EMBL" id="EMZ20050.1"/>
    </source>
</evidence>
<dbReference type="Proteomes" id="UP000012589">
    <property type="component" value="Unassembled WGS sequence"/>
</dbReference>
<proteinExistence type="predicted"/>
<comment type="caution">
    <text evidence="1">The sequence shown here is derived from an EMBL/GenBank/DDBJ whole genome shotgun (WGS) entry which is preliminary data.</text>
</comment>
<evidence type="ECO:0000313" key="2">
    <source>
        <dbReference type="Proteomes" id="UP000012589"/>
    </source>
</evidence>
<dbReference type="STRING" id="1235802.C823_05226"/>
<dbReference type="HOGENOM" id="CLU_3135752_0_0_9"/>
<sequence length="49" mass="5850">MTREMEYAKCIAVLRRIYRKGSITESEFRYTKGKLKDRFMIVENTDEAA</sequence>
<gene>
    <name evidence="1" type="ORF">C823_05226</name>
</gene>